<dbReference type="GO" id="GO:0005886">
    <property type="term" value="C:plasma membrane"/>
    <property type="evidence" value="ECO:0007669"/>
    <property type="project" value="TreeGrafter"/>
</dbReference>
<dbReference type="Proteomes" id="UP000009328">
    <property type="component" value="Unassembled WGS sequence"/>
</dbReference>
<feature type="transmembrane region" description="Helical" evidence="7">
    <location>
        <begin position="43"/>
        <end position="62"/>
    </location>
</feature>
<evidence type="ECO:0000256" key="2">
    <source>
        <dbReference type="ARBA" id="ARBA00008335"/>
    </source>
</evidence>
<dbReference type="HOGENOM" id="CLU_000960_22_1_1"/>
<keyword evidence="4 7" id="KW-1133">Transmembrane helix</keyword>
<dbReference type="Gene3D" id="1.20.1250.20">
    <property type="entry name" value="MFS general substrate transporter like domains"/>
    <property type="match status" value="1"/>
</dbReference>
<dbReference type="AlphaFoldDB" id="K0KE27"/>
<dbReference type="PANTHER" id="PTHR23501">
    <property type="entry name" value="MAJOR FACILITATOR SUPERFAMILY"/>
    <property type="match status" value="1"/>
</dbReference>
<accession>K0KE27</accession>
<feature type="domain" description="Major facilitator superfamily (MFS) profile" evidence="8">
    <location>
        <begin position="48"/>
        <end position="540"/>
    </location>
</feature>
<dbReference type="InterPro" id="IPR036259">
    <property type="entry name" value="MFS_trans_sf"/>
</dbReference>
<feature type="transmembrane region" description="Helical" evidence="7">
    <location>
        <begin position="112"/>
        <end position="130"/>
    </location>
</feature>
<feature type="transmembrane region" description="Helical" evidence="7">
    <location>
        <begin position="344"/>
        <end position="365"/>
    </location>
</feature>
<dbReference type="GO" id="GO:0022857">
    <property type="term" value="F:transmembrane transporter activity"/>
    <property type="evidence" value="ECO:0007669"/>
    <property type="project" value="InterPro"/>
</dbReference>
<comment type="caution">
    <text evidence="9">The sequence shown here is derived from an EMBL/GenBank/DDBJ whole genome shotgun (WGS) entry which is preliminary data.</text>
</comment>
<evidence type="ECO:0000256" key="7">
    <source>
        <dbReference type="SAM" id="Phobius"/>
    </source>
</evidence>
<reference evidence="9 10" key="1">
    <citation type="journal article" date="2012" name="Eukaryot. Cell">
        <title>Draft genome sequence of Wickerhamomyces ciferrii NRRL Y-1031 F-60-10.</title>
        <authorList>
            <person name="Schneider J."/>
            <person name="Andrea H."/>
            <person name="Blom J."/>
            <person name="Jaenicke S."/>
            <person name="Ruckert C."/>
            <person name="Schorsch C."/>
            <person name="Szczepanowski R."/>
            <person name="Farwick M."/>
            <person name="Goesmann A."/>
            <person name="Puhler A."/>
            <person name="Schaffer S."/>
            <person name="Tauch A."/>
            <person name="Kohler T."/>
            <person name="Brinkrolf K."/>
        </authorList>
    </citation>
    <scope>NUCLEOTIDE SEQUENCE [LARGE SCALE GENOMIC DNA]</scope>
    <source>
        <strain evidence="10">ATCC 14091 / BCRC 22168 / CBS 111 / JCM 3599 / NBRC 0793 / NRRL Y-1031 F-60-10</strain>
    </source>
</reference>
<dbReference type="eggNOG" id="KOG0254">
    <property type="taxonomic scope" value="Eukaryota"/>
</dbReference>
<proteinExistence type="inferred from homology"/>
<feature type="transmembrane region" description="Helical" evidence="7">
    <location>
        <begin position="142"/>
        <end position="159"/>
    </location>
</feature>
<dbReference type="PROSITE" id="PS50850">
    <property type="entry name" value="MFS"/>
    <property type="match status" value="1"/>
</dbReference>
<feature type="transmembrane region" description="Helical" evidence="7">
    <location>
        <begin position="268"/>
        <end position="289"/>
    </location>
</feature>
<dbReference type="FunCoup" id="K0KE27">
    <property type="interactions" value="96"/>
</dbReference>
<sequence length="583" mass="63188">MSVNDIENQTTTDQTKLQKVKEKFYESNAGDGTTTYDQYLHGAPLYLCLLSCFATLFLIGLDQTIVITILETVGNKFHAYEKIGWVSSGYMLTMCVFAATWGRIAITWGRKYSLMTALVLFEAGSLMCALAPNMNVLIGGRILAGIGGGGIQTLTFIVATEVAPIHQRSTIFSILGLAFAISTIAGPLIGGAFTQHSTWRWCFYINLPIGGVAGALLFWFFNPPKAKGTWKEKLKALDYVGTFLMTAGIVIFLLALTFGGVEYSWNSGAVIAMFIIGGILMILFLVWNFKFSKAPIIPWFVIKNPYVTIPIFALFLNFYCFMGIATFISTYFQVVRGYDAFDTGVHLLPMIIPTIIFVIGTGILIKTTRIIKPYAIVGGIFGCVGVGCLTLLKADASNGKMIGLLILPGAYVGIGMQTCMMSSQLNAPKEAGGTILTSSLMNFSRAFGGALGADLSQAIFNASFKNKIRKQIMKGAIKGIDSSQAAKIISSPALIKNLPFDSQEIVFNTITDSLKNVFITATAVACVGFIFIIFFSNNKVPKADDVAKTREEKEAEGEEPEQNNVAGSIEKITTNESASNNQS</sequence>
<keyword evidence="3 7" id="KW-0812">Transmembrane</keyword>
<keyword evidence="10" id="KW-1185">Reference proteome</keyword>
<name>K0KE27_WICCF</name>
<organism evidence="9 10">
    <name type="scientific">Wickerhamomyces ciferrii (strain ATCC 14091 / BCRC 22168 / CBS 111 / JCM 3599 / NBRC 0793 / NRRL Y-1031 F-60-10)</name>
    <name type="common">Yeast</name>
    <name type="synonym">Pichia ciferrii</name>
    <dbReference type="NCBI Taxonomy" id="1206466"/>
    <lineage>
        <taxon>Eukaryota</taxon>
        <taxon>Fungi</taxon>
        <taxon>Dikarya</taxon>
        <taxon>Ascomycota</taxon>
        <taxon>Saccharomycotina</taxon>
        <taxon>Saccharomycetes</taxon>
        <taxon>Phaffomycetales</taxon>
        <taxon>Wickerhamomycetaceae</taxon>
        <taxon>Wickerhamomyces</taxon>
    </lineage>
</organism>
<feature type="compositionally biased region" description="Polar residues" evidence="6">
    <location>
        <begin position="562"/>
        <end position="583"/>
    </location>
</feature>
<dbReference type="Gene3D" id="1.20.1720.10">
    <property type="entry name" value="Multidrug resistance protein D"/>
    <property type="match status" value="1"/>
</dbReference>
<feature type="transmembrane region" description="Helical" evidence="7">
    <location>
        <begin position="241"/>
        <end position="261"/>
    </location>
</feature>
<evidence type="ECO:0000256" key="4">
    <source>
        <dbReference type="ARBA" id="ARBA00022989"/>
    </source>
</evidence>
<dbReference type="InParanoid" id="K0KE27"/>
<dbReference type="PANTHER" id="PTHR23501:SF198">
    <property type="entry name" value="AZOLE RESISTANCE PROTEIN 1-RELATED"/>
    <property type="match status" value="1"/>
</dbReference>
<feature type="region of interest" description="Disordered" evidence="6">
    <location>
        <begin position="542"/>
        <end position="583"/>
    </location>
</feature>
<evidence type="ECO:0000313" key="9">
    <source>
        <dbReference type="EMBL" id="CCH41176.1"/>
    </source>
</evidence>
<dbReference type="SUPFAM" id="SSF103473">
    <property type="entry name" value="MFS general substrate transporter"/>
    <property type="match status" value="1"/>
</dbReference>
<comment type="similarity">
    <text evidence="2">Belongs to the major facilitator superfamily.</text>
</comment>
<dbReference type="InterPro" id="IPR011701">
    <property type="entry name" value="MFS"/>
</dbReference>
<evidence type="ECO:0000256" key="1">
    <source>
        <dbReference type="ARBA" id="ARBA00004141"/>
    </source>
</evidence>
<feature type="transmembrane region" description="Helical" evidence="7">
    <location>
        <begin position="404"/>
        <end position="423"/>
    </location>
</feature>
<evidence type="ECO:0000313" key="10">
    <source>
        <dbReference type="Proteomes" id="UP000009328"/>
    </source>
</evidence>
<gene>
    <name evidence="9" type="ORF">BN7_713</name>
</gene>
<feature type="transmembrane region" description="Helical" evidence="7">
    <location>
        <begin position="83"/>
        <end position="106"/>
    </location>
</feature>
<dbReference type="EMBL" id="CAIF01000013">
    <property type="protein sequence ID" value="CCH41176.1"/>
    <property type="molecule type" value="Genomic_DNA"/>
</dbReference>
<evidence type="ECO:0000259" key="8">
    <source>
        <dbReference type="PROSITE" id="PS50850"/>
    </source>
</evidence>
<protein>
    <submittedName>
        <fullName evidence="9">Membrane protein</fullName>
    </submittedName>
</protein>
<evidence type="ECO:0000256" key="6">
    <source>
        <dbReference type="SAM" id="MobiDB-lite"/>
    </source>
</evidence>
<keyword evidence="5 7" id="KW-0472">Membrane</keyword>
<feature type="transmembrane region" description="Helical" evidence="7">
    <location>
        <begin position="201"/>
        <end position="221"/>
    </location>
</feature>
<feature type="compositionally biased region" description="Basic and acidic residues" evidence="6">
    <location>
        <begin position="542"/>
        <end position="553"/>
    </location>
</feature>
<feature type="transmembrane region" description="Helical" evidence="7">
    <location>
        <begin position="371"/>
        <end position="392"/>
    </location>
</feature>
<comment type="subcellular location">
    <subcellularLocation>
        <location evidence="1">Membrane</location>
        <topology evidence="1">Multi-pass membrane protein</topology>
    </subcellularLocation>
</comment>
<feature type="transmembrane region" description="Helical" evidence="7">
    <location>
        <begin position="171"/>
        <end position="189"/>
    </location>
</feature>
<evidence type="ECO:0000256" key="5">
    <source>
        <dbReference type="ARBA" id="ARBA00023136"/>
    </source>
</evidence>
<dbReference type="Pfam" id="PF07690">
    <property type="entry name" value="MFS_1"/>
    <property type="match status" value="1"/>
</dbReference>
<dbReference type="InterPro" id="IPR020846">
    <property type="entry name" value="MFS_dom"/>
</dbReference>
<feature type="transmembrane region" description="Helical" evidence="7">
    <location>
        <begin position="309"/>
        <end position="332"/>
    </location>
</feature>
<evidence type="ECO:0000256" key="3">
    <source>
        <dbReference type="ARBA" id="ARBA00022692"/>
    </source>
</evidence>
<feature type="transmembrane region" description="Helical" evidence="7">
    <location>
        <begin position="517"/>
        <end position="535"/>
    </location>
</feature>